<dbReference type="InterPro" id="IPR016036">
    <property type="entry name" value="Malonyl_transacylase_ACP-bd"/>
</dbReference>
<dbReference type="Gene3D" id="3.30.70.250">
    <property type="entry name" value="Malonyl-CoA ACP transacylase, ACP-binding"/>
    <property type="match status" value="1"/>
</dbReference>
<evidence type="ECO:0000256" key="1">
    <source>
        <dbReference type="ARBA" id="ARBA00013258"/>
    </source>
</evidence>
<reference evidence="7 8" key="1">
    <citation type="submission" date="2018-01" db="EMBL/GenBank/DDBJ databases">
        <title>Novel co-symbiosis in the lucinid bivalve Phacoides pectinatus.</title>
        <authorList>
            <person name="Lim S.J."/>
            <person name="Davis B.G."/>
            <person name="Gill D.E."/>
            <person name="Engel A.S."/>
            <person name="Anderson L.C."/>
            <person name="Campbell B.J."/>
        </authorList>
    </citation>
    <scope>NUCLEOTIDE SEQUENCE [LARGE SCALE GENOMIC DNA]</scope>
    <source>
        <strain evidence="7">N3_P5</strain>
    </source>
</reference>
<keyword evidence="2" id="KW-0808">Transferase</keyword>
<evidence type="ECO:0000256" key="3">
    <source>
        <dbReference type="ARBA" id="ARBA00023315"/>
    </source>
</evidence>
<dbReference type="SMART" id="SM00827">
    <property type="entry name" value="PKS_AT"/>
    <property type="match status" value="1"/>
</dbReference>
<gene>
    <name evidence="7" type="ORF">C3L24_10145</name>
</gene>
<feature type="region of interest" description="Disordered" evidence="5">
    <location>
        <begin position="1"/>
        <end position="39"/>
    </location>
</feature>
<evidence type="ECO:0000256" key="4">
    <source>
        <dbReference type="ARBA" id="ARBA00048462"/>
    </source>
</evidence>
<accession>A0A6N4DNI9</accession>
<dbReference type="GO" id="GO:0006633">
    <property type="term" value="P:fatty acid biosynthetic process"/>
    <property type="evidence" value="ECO:0007669"/>
    <property type="project" value="TreeGrafter"/>
</dbReference>
<proteinExistence type="predicted"/>
<name>A0A6N4DNI9_9GAMM</name>
<sequence>MRNRRLLAGSSPGSTINLTDISSRSSTAGLESGARRHSSRPLYAIRRHSAMTRRNPPPLSPSREMSILPAAEKPGEQIMSETEQRVIFIFPGQGSQYPGIGSDLCAEFETARRVYEQASDVLGYDMAKLSGENPDERIHLTRYTQPVLLTHHIACLSVYRELADTPLQPAAAAGHSLGEYSALVTAGALSFEDALRLVARRGELMGTHGEGEMAALTIDLEGARPLADKHYCGIAGLNLPDQTVVGGAPADLDALAAEMAELHPKKKAIRLKTEGAFHTYYMVSAARHFREALNQVEFAEPRIRVLSNYTGGFHESAAESIRSRLFFQLFHPVNWIGCLQSALDDGMNLFVEFGGGIGIGSGDGPAEKRPNLEGMIKKFARRASPRPGYIPAINSATIRAAAGAE</sequence>
<dbReference type="Proteomes" id="UP000250928">
    <property type="component" value="Unassembled WGS sequence"/>
</dbReference>
<evidence type="ECO:0000256" key="2">
    <source>
        <dbReference type="ARBA" id="ARBA00022679"/>
    </source>
</evidence>
<dbReference type="EMBL" id="PQCO01000243">
    <property type="protein sequence ID" value="PUD99818.1"/>
    <property type="molecule type" value="Genomic_DNA"/>
</dbReference>
<dbReference type="InterPro" id="IPR014043">
    <property type="entry name" value="Acyl_transferase_dom"/>
</dbReference>
<dbReference type="AlphaFoldDB" id="A0A6N4DNI9"/>
<dbReference type="Pfam" id="PF00698">
    <property type="entry name" value="Acyl_transf_1"/>
    <property type="match status" value="1"/>
</dbReference>
<dbReference type="GO" id="GO:0004314">
    <property type="term" value="F:[acyl-carrier-protein] S-malonyltransferase activity"/>
    <property type="evidence" value="ECO:0007669"/>
    <property type="project" value="UniProtKB-EC"/>
</dbReference>
<dbReference type="EC" id="2.3.1.39" evidence="1"/>
<dbReference type="InterPro" id="IPR016035">
    <property type="entry name" value="Acyl_Trfase/lysoPLipase"/>
</dbReference>
<evidence type="ECO:0000259" key="6">
    <source>
        <dbReference type="SMART" id="SM00827"/>
    </source>
</evidence>
<comment type="caution">
    <text evidence="7">The sequence shown here is derived from an EMBL/GenBank/DDBJ whole genome shotgun (WGS) entry which is preliminary data.</text>
</comment>
<evidence type="ECO:0000313" key="7">
    <source>
        <dbReference type="EMBL" id="PUD99818.1"/>
    </source>
</evidence>
<keyword evidence="3" id="KW-0012">Acyltransferase</keyword>
<dbReference type="SUPFAM" id="SSF52151">
    <property type="entry name" value="FabD/lysophospholipase-like"/>
    <property type="match status" value="1"/>
</dbReference>
<evidence type="ECO:0000256" key="5">
    <source>
        <dbReference type="SAM" id="MobiDB-lite"/>
    </source>
</evidence>
<protein>
    <recommendedName>
        <fullName evidence="1">[acyl-carrier-protein] S-malonyltransferase</fullName>
        <ecNumber evidence="1">2.3.1.39</ecNumber>
    </recommendedName>
</protein>
<organism evidence="7 8">
    <name type="scientific">Candidatus Sedimenticola endophacoides</name>
    <dbReference type="NCBI Taxonomy" id="2548426"/>
    <lineage>
        <taxon>Bacteria</taxon>
        <taxon>Pseudomonadati</taxon>
        <taxon>Pseudomonadota</taxon>
        <taxon>Gammaproteobacteria</taxon>
        <taxon>Chromatiales</taxon>
        <taxon>Sedimenticolaceae</taxon>
        <taxon>Sedimenticola</taxon>
    </lineage>
</organism>
<dbReference type="InterPro" id="IPR001227">
    <property type="entry name" value="Ac_transferase_dom_sf"/>
</dbReference>
<feature type="domain" description="Malonyl-CoA:ACP transacylase (MAT)" evidence="6">
    <location>
        <begin position="89"/>
        <end position="397"/>
    </location>
</feature>
<dbReference type="PANTHER" id="PTHR42681:SF1">
    <property type="entry name" value="MALONYL-COA-ACYL CARRIER PROTEIN TRANSACYLASE, MITOCHONDRIAL"/>
    <property type="match status" value="1"/>
</dbReference>
<dbReference type="SUPFAM" id="SSF55048">
    <property type="entry name" value="Probable ACP-binding domain of malonyl-CoA ACP transacylase"/>
    <property type="match status" value="1"/>
</dbReference>
<evidence type="ECO:0000313" key="8">
    <source>
        <dbReference type="Proteomes" id="UP000250928"/>
    </source>
</evidence>
<dbReference type="Gene3D" id="3.40.366.10">
    <property type="entry name" value="Malonyl-Coenzyme A Acyl Carrier Protein, domain 2"/>
    <property type="match status" value="1"/>
</dbReference>
<comment type="catalytic activity">
    <reaction evidence="4">
        <text>holo-[ACP] + malonyl-CoA = malonyl-[ACP] + CoA</text>
        <dbReference type="Rhea" id="RHEA:41792"/>
        <dbReference type="Rhea" id="RHEA-COMP:9623"/>
        <dbReference type="Rhea" id="RHEA-COMP:9685"/>
        <dbReference type="ChEBI" id="CHEBI:57287"/>
        <dbReference type="ChEBI" id="CHEBI:57384"/>
        <dbReference type="ChEBI" id="CHEBI:64479"/>
        <dbReference type="ChEBI" id="CHEBI:78449"/>
        <dbReference type="EC" id="2.3.1.39"/>
    </reaction>
</comment>
<dbReference type="PANTHER" id="PTHR42681">
    <property type="entry name" value="MALONYL-COA-ACYL CARRIER PROTEIN TRANSACYLASE, MITOCHONDRIAL"/>
    <property type="match status" value="1"/>
</dbReference>
<dbReference type="InterPro" id="IPR050858">
    <property type="entry name" value="Mal-CoA-ACP_Trans/PKS_FabD"/>
</dbReference>
<feature type="compositionally biased region" description="Polar residues" evidence="5">
    <location>
        <begin position="11"/>
        <end position="29"/>
    </location>
</feature>